<dbReference type="Gene3D" id="1.50.10.10">
    <property type="match status" value="1"/>
</dbReference>
<dbReference type="RefSeq" id="WP_379905120.1">
    <property type="nucleotide sequence ID" value="NZ_JBHULM010000011.1"/>
</dbReference>
<dbReference type="EMBL" id="JBHULM010000011">
    <property type="protein sequence ID" value="MFD2543336.1"/>
    <property type="molecule type" value="Genomic_DNA"/>
</dbReference>
<comment type="caution">
    <text evidence="5">The sequence shown here is derived from an EMBL/GenBank/DDBJ whole genome shotgun (WGS) entry which is preliminary data.</text>
</comment>
<evidence type="ECO:0000259" key="4">
    <source>
        <dbReference type="Pfam" id="PF03636"/>
    </source>
</evidence>
<dbReference type="Gene3D" id="2.60.420.10">
    <property type="entry name" value="Maltose phosphorylase, domain 3"/>
    <property type="match status" value="1"/>
</dbReference>
<dbReference type="Pfam" id="PF03633">
    <property type="entry name" value="Glyco_hydro_65C"/>
    <property type="match status" value="1"/>
</dbReference>
<dbReference type="Gene3D" id="2.70.98.40">
    <property type="entry name" value="Glycoside hydrolase, family 65, N-terminal domain"/>
    <property type="match status" value="1"/>
</dbReference>
<dbReference type="InterPro" id="IPR037018">
    <property type="entry name" value="GH65_N"/>
</dbReference>
<dbReference type="InterPro" id="IPR017045">
    <property type="entry name" value="Malt_Pase/Glycosyl_Hdrlase"/>
</dbReference>
<evidence type="ECO:0000256" key="1">
    <source>
        <dbReference type="ARBA" id="ARBA00006768"/>
    </source>
</evidence>
<dbReference type="SUPFAM" id="SSF74650">
    <property type="entry name" value="Galactose mutarotase-like"/>
    <property type="match status" value="1"/>
</dbReference>
<evidence type="ECO:0000259" key="3">
    <source>
        <dbReference type="Pfam" id="PF03633"/>
    </source>
</evidence>
<dbReference type="InterPro" id="IPR005196">
    <property type="entry name" value="Glyco_hydro_65_N"/>
</dbReference>
<organism evidence="5 6">
    <name type="scientific">Lacinutrix gracilariae</name>
    <dbReference type="NCBI Taxonomy" id="1747198"/>
    <lineage>
        <taxon>Bacteria</taxon>
        <taxon>Pseudomonadati</taxon>
        <taxon>Bacteroidota</taxon>
        <taxon>Flavobacteriia</taxon>
        <taxon>Flavobacteriales</taxon>
        <taxon>Flavobacteriaceae</taxon>
        <taxon>Lacinutrix</taxon>
    </lineage>
</organism>
<comment type="similarity">
    <text evidence="1">Belongs to the glycosyl hydrolase 65 family.</text>
</comment>
<gene>
    <name evidence="5" type="ORF">ACFSSB_13470</name>
</gene>
<reference evidence="6" key="1">
    <citation type="journal article" date="2019" name="Int. J. Syst. Evol. Microbiol.">
        <title>The Global Catalogue of Microorganisms (GCM) 10K type strain sequencing project: providing services to taxonomists for standard genome sequencing and annotation.</title>
        <authorList>
            <consortium name="The Broad Institute Genomics Platform"/>
            <consortium name="The Broad Institute Genome Sequencing Center for Infectious Disease"/>
            <person name="Wu L."/>
            <person name="Ma J."/>
        </authorList>
    </citation>
    <scope>NUCLEOTIDE SEQUENCE [LARGE SCALE GENOMIC DNA]</scope>
    <source>
        <strain evidence="6">KCTC 42808</strain>
    </source>
</reference>
<dbReference type="Pfam" id="PF03632">
    <property type="entry name" value="Glyco_hydro_65m"/>
    <property type="match status" value="1"/>
</dbReference>
<dbReference type="PANTHER" id="PTHR11051:SF14">
    <property type="entry name" value="MALTOSE PHOSPHORYLASE"/>
    <property type="match status" value="1"/>
</dbReference>
<dbReference type="InterPro" id="IPR005195">
    <property type="entry name" value="Glyco_hydro_65_M"/>
</dbReference>
<dbReference type="InterPro" id="IPR012341">
    <property type="entry name" value="6hp_glycosidase-like_sf"/>
</dbReference>
<evidence type="ECO:0000313" key="6">
    <source>
        <dbReference type="Proteomes" id="UP001597467"/>
    </source>
</evidence>
<evidence type="ECO:0000259" key="2">
    <source>
        <dbReference type="Pfam" id="PF03632"/>
    </source>
</evidence>
<feature type="domain" description="Glycoside hydrolase family 65 central catalytic" evidence="2">
    <location>
        <begin position="324"/>
        <end position="690"/>
    </location>
</feature>
<dbReference type="NCBIfam" id="NF010380">
    <property type="entry name" value="PRK13807.1"/>
    <property type="match status" value="1"/>
</dbReference>
<dbReference type="InterPro" id="IPR005194">
    <property type="entry name" value="Glyco_hydro_65_C"/>
</dbReference>
<keyword evidence="6" id="KW-1185">Reference proteome</keyword>
<proteinExistence type="inferred from homology"/>
<dbReference type="GO" id="GO:0016787">
    <property type="term" value="F:hydrolase activity"/>
    <property type="evidence" value="ECO:0007669"/>
    <property type="project" value="UniProtKB-KW"/>
</dbReference>
<dbReference type="SUPFAM" id="SSF48208">
    <property type="entry name" value="Six-hairpin glycosidases"/>
    <property type="match status" value="1"/>
</dbReference>
<dbReference type="PANTHER" id="PTHR11051">
    <property type="entry name" value="GLYCOSYL HYDROLASE-RELATED"/>
    <property type="match status" value="1"/>
</dbReference>
<protein>
    <submittedName>
        <fullName evidence="5">Glycoside hydrolase family 65 protein</fullName>
    </submittedName>
</protein>
<sequence length="768" mass="89296">MNLDYIKPDNWSIIEEGFNADNVKSSESIFSIGNGAMGQRANFEEQYSGPTFQGSYIAGVYYPDKTRVGWWKNGYPEYFAKVLNAPSWIGINVLVNKEPLDLFTCKEVKNFRRELNMKEGWLSRSFEATLPNNIQVEVSTKRFLSLDLDEVGAIKYQVKPLNSDAEITFQPYLDSGITNEDTNWDDKFWDTLQITIEGEKAFIEAKTMKTEFYTCTFMESSVFVNNEKQDQKPEIKRESNAIAFHYTVHVAAGETASIHKFGGYTVDRKLERSQLVSAAKNVLETVIEHGFTTLLEKQKEAWSKIWEMSDITIDGDVKAQQGIRFNIFQLNQTYLGKDSTLNIGPKGFTGEKYGGSTYWDTEAYCIPFYMATKNENVARNLLKYRYNHLEKAIENAEKLGFKNGAALYPMVTMNGEECHNEWEITFEEIHRNGAIAFAIFNYYRYTGDFSYIPEMGLEVLIGIARFWQQRATFSEARNKYVILGVTGPNEYENNINNNWYTNYLAKWCIDYALENIEKVKEGYHDDYLRVSGKTKITDKELQEWQKVADNMYFPYSEKHQIYLQQDGFLDKELITVADLPQEDRPINQKWSWDRILRSPYIKQADTLQGFYFFEDHFSIEELKRHFDFYEPFTVHESSLSPCVHSIQAAKLDQMEQAYTFYLRTSRLDLDDYNKEVEEGLHITSMAGTWMSIVEGFGGMRVKEDMLNFEPRIPKEWQAYSFKVNFREQILKVNVSQKETTFELEGDTDLDIVVNNKQITISPNNLIKV</sequence>
<dbReference type="Proteomes" id="UP001597467">
    <property type="component" value="Unassembled WGS sequence"/>
</dbReference>
<keyword evidence="5" id="KW-0378">Hydrolase</keyword>
<dbReference type="InterPro" id="IPR011013">
    <property type="entry name" value="Gal_mutarotase_sf_dom"/>
</dbReference>
<dbReference type="Pfam" id="PF03636">
    <property type="entry name" value="Glyco_hydro_65N"/>
    <property type="match status" value="1"/>
</dbReference>
<dbReference type="InterPro" id="IPR008928">
    <property type="entry name" value="6-hairpin_glycosidase_sf"/>
</dbReference>
<accession>A0ABW5K6G8</accession>
<dbReference type="PIRSF" id="PIRSF036289">
    <property type="entry name" value="Glycosyl_hydrolase_malt_phosph"/>
    <property type="match status" value="1"/>
</dbReference>
<feature type="domain" description="Glycoside hydrolase family 65 N-terminal" evidence="4">
    <location>
        <begin position="14"/>
        <end position="267"/>
    </location>
</feature>
<evidence type="ECO:0000313" key="5">
    <source>
        <dbReference type="EMBL" id="MFD2543336.1"/>
    </source>
</evidence>
<name>A0ABW5K6G8_9FLAO</name>
<feature type="domain" description="Glycoside hydrolase family 65 C-terminal" evidence="3">
    <location>
        <begin position="699"/>
        <end position="759"/>
    </location>
</feature>